<evidence type="ECO:0000313" key="2">
    <source>
        <dbReference type="WBParaSite" id="TMUE_2000008570.1"/>
    </source>
</evidence>
<organism evidence="1 2">
    <name type="scientific">Trichuris muris</name>
    <name type="common">Mouse whipworm</name>
    <dbReference type="NCBI Taxonomy" id="70415"/>
    <lineage>
        <taxon>Eukaryota</taxon>
        <taxon>Metazoa</taxon>
        <taxon>Ecdysozoa</taxon>
        <taxon>Nematoda</taxon>
        <taxon>Enoplea</taxon>
        <taxon>Dorylaimia</taxon>
        <taxon>Trichinellida</taxon>
        <taxon>Trichuridae</taxon>
        <taxon>Trichuris</taxon>
    </lineage>
</organism>
<dbReference type="WBParaSite" id="TMUE_2000008570.1">
    <property type="protein sequence ID" value="TMUE_2000008570.1"/>
    <property type="gene ID" value="WBGene00291290"/>
</dbReference>
<reference evidence="2" key="1">
    <citation type="submission" date="2019-12" db="UniProtKB">
        <authorList>
            <consortium name="WormBaseParasite"/>
        </authorList>
    </citation>
    <scope>IDENTIFICATION</scope>
</reference>
<accession>A0A5S6QMX7</accession>
<evidence type="ECO:0000313" key="1">
    <source>
        <dbReference type="Proteomes" id="UP000046395"/>
    </source>
</evidence>
<name>A0A5S6QMX7_TRIMR</name>
<dbReference type="Proteomes" id="UP000046395">
    <property type="component" value="Unassembled WGS sequence"/>
</dbReference>
<sequence>MGMTNFGYKSKFQFRIPAYGLFVVTDLLTKKRNCLQIVNRGDLRLRVSSTEPDVEKLVRSHLLQCSSLSCCRSTLYSSYAQVLDSV</sequence>
<proteinExistence type="predicted"/>
<protein>
    <submittedName>
        <fullName evidence="2">FERM domain-containing protein</fullName>
    </submittedName>
</protein>
<keyword evidence="1" id="KW-1185">Reference proteome</keyword>
<dbReference type="AlphaFoldDB" id="A0A5S6QMX7"/>